<sequence length="108" mass="12229">MSTYLIQVTIAPDRATPKKSGKNRAPLRYKQFAELYPTLKETVPEEDVPYIEVASIVLLHTDPPLRPLRRPLRSALAEYLDSLREEEELSQDLENCTISTSESAGENI</sequence>
<protein>
    <recommendedName>
        <fullName evidence="3">PX domain-containing protein</fullName>
    </recommendedName>
</protein>
<name>A0A2H3EEY1_ARMGA</name>
<evidence type="ECO:0000313" key="2">
    <source>
        <dbReference type="Proteomes" id="UP000217790"/>
    </source>
</evidence>
<evidence type="ECO:0008006" key="3">
    <source>
        <dbReference type="Google" id="ProtNLM"/>
    </source>
</evidence>
<dbReference type="AlphaFoldDB" id="A0A2H3EEY1"/>
<organism evidence="1 2">
    <name type="scientific">Armillaria gallica</name>
    <name type="common">Bulbous honey fungus</name>
    <name type="synonym">Armillaria bulbosa</name>
    <dbReference type="NCBI Taxonomy" id="47427"/>
    <lineage>
        <taxon>Eukaryota</taxon>
        <taxon>Fungi</taxon>
        <taxon>Dikarya</taxon>
        <taxon>Basidiomycota</taxon>
        <taxon>Agaricomycotina</taxon>
        <taxon>Agaricomycetes</taxon>
        <taxon>Agaricomycetidae</taxon>
        <taxon>Agaricales</taxon>
        <taxon>Marasmiineae</taxon>
        <taxon>Physalacriaceae</taxon>
        <taxon>Armillaria</taxon>
    </lineage>
</organism>
<dbReference type="InParanoid" id="A0A2H3EEY1"/>
<gene>
    <name evidence="1" type="ORF">ARMGADRAFT_239287</name>
</gene>
<evidence type="ECO:0000313" key="1">
    <source>
        <dbReference type="EMBL" id="PBL02093.1"/>
    </source>
</evidence>
<dbReference type="Proteomes" id="UP000217790">
    <property type="component" value="Unassembled WGS sequence"/>
</dbReference>
<proteinExistence type="predicted"/>
<reference evidence="2" key="1">
    <citation type="journal article" date="2017" name="Nat. Ecol. Evol.">
        <title>Genome expansion and lineage-specific genetic innovations in the forest pathogenic fungi Armillaria.</title>
        <authorList>
            <person name="Sipos G."/>
            <person name="Prasanna A.N."/>
            <person name="Walter M.C."/>
            <person name="O'Connor E."/>
            <person name="Balint B."/>
            <person name="Krizsan K."/>
            <person name="Kiss B."/>
            <person name="Hess J."/>
            <person name="Varga T."/>
            <person name="Slot J."/>
            <person name="Riley R."/>
            <person name="Boka B."/>
            <person name="Rigling D."/>
            <person name="Barry K."/>
            <person name="Lee J."/>
            <person name="Mihaltcheva S."/>
            <person name="LaButti K."/>
            <person name="Lipzen A."/>
            <person name="Waldron R."/>
            <person name="Moloney N.M."/>
            <person name="Sperisen C."/>
            <person name="Kredics L."/>
            <person name="Vagvoelgyi C."/>
            <person name="Patrignani A."/>
            <person name="Fitzpatrick D."/>
            <person name="Nagy I."/>
            <person name="Doyle S."/>
            <person name="Anderson J.B."/>
            <person name="Grigoriev I.V."/>
            <person name="Gueldener U."/>
            <person name="Muensterkoetter M."/>
            <person name="Nagy L.G."/>
        </authorList>
    </citation>
    <scope>NUCLEOTIDE SEQUENCE [LARGE SCALE GENOMIC DNA]</scope>
    <source>
        <strain evidence="2">Ar21-2</strain>
    </source>
</reference>
<keyword evidence="2" id="KW-1185">Reference proteome</keyword>
<dbReference type="EMBL" id="KZ293645">
    <property type="protein sequence ID" value="PBL02093.1"/>
    <property type="molecule type" value="Genomic_DNA"/>
</dbReference>
<accession>A0A2H3EEY1</accession>